<accession>A0A0V1FA09</accession>
<dbReference type="AlphaFoldDB" id="A0A0V1FA09"/>
<keyword evidence="2" id="KW-1185">Reference proteome</keyword>
<name>A0A0V1FA09_TRIPS</name>
<sequence length="30" mass="3783">MLVFQKYLENYVTWKSRNTLIPFLENFKIF</sequence>
<protein>
    <submittedName>
        <fullName evidence="1">Uncharacterized protein</fullName>
    </submittedName>
</protein>
<proteinExistence type="predicted"/>
<evidence type="ECO:0000313" key="1">
    <source>
        <dbReference type="EMBL" id="KRY82578.1"/>
    </source>
</evidence>
<dbReference type="Proteomes" id="UP000054805">
    <property type="component" value="Unassembled WGS sequence"/>
</dbReference>
<gene>
    <name evidence="1" type="ORF">T4B_14595</name>
</gene>
<comment type="caution">
    <text evidence="1">The sequence shown here is derived from an EMBL/GenBank/DDBJ whole genome shotgun (WGS) entry which is preliminary data.</text>
</comment>
<organism evidence="1 2">
    <name type="scientific">Trichinella pseudospiralis</name>
    <name type="common">Parasitic roundworm</name>
    <dbReference type="NCBI Taxonomy" id="6337"/>
    <lineage>
        <taxon>Eukaryota</taxon>
        <taxon>Metazoa</taxon>
        <taxon>Ecdysozoa</taxon>
        <taxon>Nematoda</taxon>
        <taxon>Enoplea</taxon>
        <taxon>Dorylaimia</taxon>
        <taxon>Trichinellida</taxon>
        <taxon>Trichinellidae</taxon>
        <taxon>Trichinella</taxon>
    </lineage>
</organism>
<dbReference type="EMBL" id="JYDS01006779">
    <property type="protein sequence ID" value="KRY82578.1"/>
    <property type="molecule type" value="Genomic_DNA"/>
</dbReference>
<evidence type="ECO:0000313" key="2">
    <source>
        <dbReference type="Proteomes" id="UP000054805"/>
    </source>
</evidence>
<reference evidence="1 2" key="1">
    <citation type="submission" date="2015-01" db="EMBL/GenBank/DDBJ databases">
        <title>Evolution of Trichinella species and genotypes.</title>
        <authorList>
            <person name="Korhonen P.K."/>
            <person name="Edoardo P."/>
            <person name="Giuseppe L.R."/>
            <person name="Gasser R.B."/>
        </authorList>
    </citation>
    <scope>NUCLEOTIDE SEQUENCE [LARGE SCALE GENOMIC DNA]</scope>
    <source>
        <strain evidence="1">ISS588</strain>
    </source>
</reference>